<accession>A0A0A3IHM6</accession>
<keyword evidence="1" id="KW-0472">Membrane</keyword>
<reference evidence="2 3" key="1">
    <citation type="submission" date="2014-02" db="EMBL/GenBank/DDBJ databases">
        <title>Draft genome sequence of Lysinibacillus manganicus DSM 26584T.</title>
        <authorList>
            <person name="Zhang F."/>
            <person name="Wang G."/>
            <person name="Zhang L."/>
        </authorList>
    </citation>
    <scope>NUCLEOTIDE SEQUENCE [LARGE SCALE GENOMIC DNA]</scope>
    <source>
        <strain evidence="2 3">DSM 26584</strain>
    </source>
</reference>
<feature type="transmembrane region" description="Helical" evidence="1">
    <location>
        <begin position="6"/>
        <end position="23"/>
    </location>
</feature>
<evidence type="ECO:0008006" key="4">
    <source>
        <dbReference type="Google" id="ProtNLM"/>
    </source>
</evidence>
<evidence type="ECO:0000313" key="3">
    <source>
        <dbReference type="Proteomes" id="UP000030416"/>
    </source>
</evidence>
<dbReference type="EMBL" id="JPVN01000036">
    <property type="protein sequence ID" value="KGR74342.1"/>
    <property type="molecule type" value="Genomic_DNA"/>
</dbReference>
<dbReference type="RefSeq" id="WP_036189992.1">
    <property type="nucleotide sequence ID" value="NZ_AVDA01000036.1"/>
</dbReference>
<protein>
    <recommendedName>
        <fullName evidence="4">DUF3221 domain-containing protein</fullName>
    </recommendedName>
</protein>
<keyword evidence="1" id="KW-1133">Transmembrane helix</keyword>
<gene>
    <name evidence="2" type="ORF">CD29_18660</name>
</gene>
<organism evidence="2 3">
    <name type="scientific">Ureibacillus manganicus DSM 26584</name>
    <dbReference type="NCBI Taxonomy" id="1384049"/>
    <lineage>
        <taxon>Bacteria</taxon>
        <taxon>Bacillati</taxon>
        <taxon>Bacillota</taxon>
        <taxon>Bacilli</taxon>
        <taxon>Bacillales</taxon>
        <taxon>Caryophanaceae</taxon>
        <taxon>Ureibacillus</taxon>
    </lineage>
</organism>
<dbReference type="OrthoDB" id="2936632at2"/>
<dbReference type="Proteomes" id="UP000030416">
    <property type="component" value="Unassembled WGS sequence"/>
</dbReference>
<proteinExistence type="predicted"/>
<name>A0A0A3IHM6_9BACL</name>
<comment type="caution">
    <text evidence="2">The sequence shown here is derived from an EMBL/GenBank/DDBJ whole genome shotgun (WGS) entry which is preliminary data.</text>
</comment>
<evidence type="ECO:0000256" key="1">
    <source>
        <dbReference type="SAM" id="Phobius"/>
    </source>
</evidence>
<keyword evidence="3" id="KW-1185">Reference proteome</keyword>
<dbReference type="eggNOG" id="ENOG502ZGAJ">
    <property type="taxonomic scope" value="Bacteria"/>
</dbReference>
<evidence type="ECO:0000313" key="2">
    <source>
        <dbReference type="EMBL" id="KGR74342.1"/>
    </source>
</evidence>
<sequence>MKRTIIISLLIITFILTVTILFLNRADYHGKIGEMNEGNFYLAPLKVDPEAEYNSPVIYFNGNTKVVGKVNHIDDLQADQEVKVWVQDGEGKKEAYKIEVINE</sequence>
<keyword evidence="1" id="KW-0812">Transmembrane</keyword>
<dbReference type="AlphaFoldDB" id="A0A0A3IHM6"/>